<name>A0A2M8LYH3_9ACTN</name>
<dbReference type="InterPro" id="IPR041916">
    <property type="entry name" value="Anti_sigma_zinc_sf"/>
</dbReference>
<protein>
    <recommendedName>
        <fullName evidence="7">Zinc-finger domain-containing protein</fullName>
    </recommendedName>
</protein>
<organism evidence="4 6">
    <name type="scientific">Streptomyces carminius</name>
    <dbReference type="NCBI Taxonomy" id="2665496"/>
    <lineage>
        <taxon>Bacteria</taxon>
        <taxon>Bacillati</taxon>
        <taxon>Actinomycetota</taxon>
        <taxon>Actinomycetes</taxon>
        <taxon>Kitasatosporales</taxon>
        <taxon>Streptomycetaceae</taxon>
        <taxon>Streptomyces</taxon>
    </lineage>
</organism>
<keyword evidence="1" id="KW-0805">Transcription regulation</keyword>
<evidence type="ECO:0000313" key="4">
    <source>
        <dbReference type="EMBL" id="PJE97027.1"/>
    </source>
</evidence>
<evidence type="ECO:0000256" key="2">
    <source>
        <dbReference type="ARBA" id="ARBA00023163"/>
    </source>
</evidence>
<evidence type="ECO:0000313" key="5">
    <source>
        <dbReference type="EMBL" id="PJE97736.1"/>
    </source>
</evidence>
<keyword evidence="2" id="KW-0804">Transcription</keyword>
<sequence>MDGCDHTLLAALALGDASPAEAYTAGCHLGHCAACRTELAELQELVATARTASPGGDAVRPPGRVWQAVADAVTAEGDGTDAPDGTGPVRER</sequence>
<dbReference type="EMBL" id="PGGW01000050">
    <property type="protein sequence ID" value="PJE97027.1"/>
    <property type="molecule type" value="Genomic_DNA"/>
</dbReference>
<feature type="region of interest" description="Disordered" evidence="3">
    <location>
        <begin position="73"/>
        <end position="92"/>
    </location>
</feature>
<evidence type="ECO:0000256" key="3">
    <source>
        <dbReference type="SAM" id="MobiDB-lite"/>
    </source>
</evidence>
<evidence type="ECO:0000313" key="6">
    <source>
        <dbReference type="Proteomes" id="UP000230407"/>
    </source>
</evidence>
<dbReference type="RefSeq" id="WP_100201826.1">
    <property type="nucleotide sequence ID" value="NZ_PGGW01000039.1"/>
</dbReference>
<proteinExistence type="predicted"/>
<dbReference type="AlphaFoldDB" id="A0A2M8LYH3"/>
<feature type="compositionally biased region" description="Low complexity" evidence="3">
    <location>
        <begin position="74"/>
        <end position="92"/>
    </location>
</feature>
<keyword evidence="6" id="KW-1185">Reference proteome</keyword>
<dbReference type="EMBL" id="PGGW01000039">
    <property type="protein sequence ID" value="PJE97736.1"/>
    <property type="molecule type" value="Genomic_DNA"/>
</dbReference>
<comment type="caution">
    <text evidence="4">The sequence shown here is derived from an EMBL/GenBank/DDBJ whole genome shotgun (WGS) entry which is preliminary data.</text>
</comment>
<evidence type="ECO:0000256" key="1">
    <source>
        <dbReference type="ARBA" id="ARBA00023015"/>
    </source>
</evidence>
<dbReference type="Proteomes" id="UP000230407">
    <property type="component" value="Unassembled WGS sequence"/>
</dbReference>
<accession>A0A2M8LYH3</accession>
<reference evidence="4 6" key="1">
    <citation type="submission" date="2017-11" db="EMBL/GenBank/DDBJ databases">
        <title>Streptomyces carmine sp. nov., a novel actinomycete isolated from Sophora alopecuroides in Xinjiang, China.</title>
        <authorList>
            <person name="Wang Y."/>
            <person name="Luo X."/>
            <person name="Wan C."/>
            <person name="Zhang L."/>
        </authorList>
    </citation>
    <scope>NUCLEOTIDE SEQUENCE [LARGE SCALE GENOMIC DNA]</scope>
    <source>
        <strain evidence="4 6">TRM SA0054</strain>
    </source>
</reference>
<evidence type="ECO:0008006" key="7">
    <source>
        <dbReference type="Google" id="ProtNLM"/>
    </source>
</evidence>
<dbReference type="Gene3D" id="1.10.10.1320">
    <property type="entry name" value="Anti-sigma factor, zinc-finger domain"/>
    <property type="match status" value="1"/>
</dbReference>
<gene>
    <name evidence="5" type="ORF">CUT44_11470</name>
    <name evidence="4" type="ORF">CUT44_14725</name>
</gene>